<dbReference type="EMBL" id="LODT01000035">
    <property type="protein sequence ID" value="KYQ91264.1"/>
    <property type="molecule type" value="Genomic_DNA"/>
</dbReference>
<dbReference type="Proteomes" id="UP000076078">
    <property type="component" value="Unassembled WGS sequence"/>
</dbReference>
<organism evidence="2 3">
    <name type="scientific">Tieghemostelium lacteum</name>
    <name type="common">Slime mold</name>
    <name type="synonym">Dictyostelium lacteum</name>
    <dbReference type="NCBI Taxonomy" id="361077"/>
    <lineage>
        <taxon>Eukaryota</taxon>
        <taxon>Amoebozoa</taxon>
        <taxon>Evosea</taxon>
        <taxon>Eumycetozoa</taxon>
        <taxon>Dictyostelia</taxon>
        <taxon>Dictyosteliales</taxon>
        <taxon>Raperosteliaceae</taxon>
        <taxon>Tieghemostelium</taxon>
    </lineage>
</organism>
<feature type="region of interest" description="Disordered" evidence="1">
    <location>
        <begin position="266"/>
        <end position="332"/>
    </location>
</feature>
<feature type="region of interest" description="Disordered" evidence="1">
    <location>
        <begin position="98"/>
        <end position="121"/>
    </location>
</feature>
<gene>
    <name evidence="2" type="ORF">DLAC_08198</name>
</gene>
<keyword evidence="3" id="KW-1185">Reference proteome</keyword>
<dbReference type="AlphaFoldDB" id="A0A151ZBK4"/>
<comment type="caution">
    <text evidence="2">The sequence shown here is derived from an EMBL/GenBank/DDBJ whole genome shotgun (WGS) entry which is preliminary data.</text>
</comment>
<feature type="compositionally biased region" description="Polar residues" evidence="1">
    <location>
        <begin position="272"/>
        <end position="297"/>
    </location>
</feature>
<dbReference type="PANTHER" id="PTHR36911">
    <property type="entry name" value="LIM ZINC-BINDING DOMAIN-CONTAINING PROTEIN-RELATED"/>
    <property type="match status" value="1"/>
</dbReference>
<feature type="compositionally biased region" description="Low complexity" evidence="1">
    <location>
        <begin position="99"/>
        <end position="114"/>
    </location>
</feature>
<dbReference type="PANTHER" id="PTHR36911:SF3">
    <property type="entry name" value="GATA ZINC FINGER DOMAIN-CONTAINING PROTEIN 4-RELATED"/>
    <property type="match status" value="1"/>
</dbReference>
<dbReference type="STRING" id="361077.A0A151ZBK4"/>
<feature type="region of interest" description="Disordered" evidence="1">
    <location>
        <begin position="552"/>
        <end position="572"/>
    </location>
</feature>
<feature type="compositionally biased region" description="Low complexity" evidence="1">
    <location>
        <begin position="555"/>
        <end position="567"/>
    </location>
</feature>
<feature type="compositionally biased region" description="Pro residues" evidence="1">
    <location>
        <begin position="448"/>
        <end position="458"/>
    </location>
</feature>
<evidence type="ECO:0000256" key="1">
    <source>
        <dbReference type="SAM" id="MobiDB-lite"/>
    </source>
</evidence>
<proteinExistence type="predicted"/>
<feature type="compositionally biased region" description="Polar residues" evidence="1">
    <location>
        <begin position="383"/>
        <end position="404"/>
    </location>
</feature>
<name>A0A151ZBK4_TIELA</name>
<sequence length="728" mass="81874">MDIQLFNTPKTEYYVKEFEIELSNSKEVALIQYFCNSLNEPIFFPDRTLASLFNVNLSTLRGRFNRLTKQYEGYRILISEKSKSRIGLNHYINWCKQPNTNNNNNQSDRSSTNSPQKQTASTCKISNNIDSILDIPINNISISQNNNNNNGSSGNGSPTSSPSLNGNNTLPLHGLVALNHIKLVNVALSEWIANNYERLGTKISSIENNFKKSEIPYHRNGDVISISITKKEDLIPPFPITGNLLPYYFPRQVGFSSSQNSLVSIPNIPGTPIQQQQGFMSSDGSQPSSSTNVNHLESPNPTTTTTTTSTNSTSGNNLNNNNNNNNGGSFLPVSSLTRSSSCLFSKSKQNNNYQQKNNKKLNLHSQLHISPDLFASNVDDGYRSTSPTSSMFDSPNTSTGPSSPITFNSFINDDALEPLDRDQYNNNNNNIFSCTNSLFGKKHQSLPTPNPETPPPTNYPYNRKRSASSDFTIYDNNNNNNNNNNNIFGCIDYQHQYQSPSTPTTPTSSYSKTQDEYFEMCLNSKSTTSTPNLSSPNILLNNNNMIQKSNLPVVQQQQQQQQHQQQQSPQSLKKYKISTQLLNNCNNIINSNNNNNSIGNKNINSNNNTTIGKNSNNTNFAVQKHFIYFINNQRSTNPTFIDCVVEGENDVKKVDLSKIYNFQEFKYTLSKVFSLISFSIHYNKSNNNVVETQLYDSKDEWKSFYELANKVIIKPINTTPEIRNLINF</sequence>
<feature type="region of interest" description="Disordered" evidence="1">
    <location>
        <begin position="144"/>
        <end position="166"/>
    </location>
</feature>
<protein>
    <submittedName>
        <fullName evidence="2">Putative nuclease</fullName>
    </submittedName>
</protein>
<dbReference type="InParanoid" id="A0A151ZBK4"/>
<reference evidence="2 3" key="1">
    <citation type="submission" date="2015-12" db="EMBL/GenBank/DDBJ databases">
        <title>Dictyostelia acquired genes for synthesis and detection of signals that induce cell-type specialization by lateral gene transfer from prokaryotes.</title>
        <authorList>
            <person name="Gloeckner G."/>
            <person name="Schaap P."/>
        </authorList>
    </citation>
    <scope>NUCLEOTIDE SEQUENCE [LARGE SCALE GENOMIC DNA]</scope>
    <source>
        <strain evidence="2 3">TK</strain>
    </source>
</reference>
<feature type="compositionally biased region" description="Low complexity" evidence="1">
    <location>
        <begin position="298"/>
        <end position="332"/>
    </location>
</feature>
<accession>A0A151ZBK4</accession>
<feature type="region of interest" description="Disordered" evidence="1">
    <location>
        <begin position="378"/>
        <end position="404"/>
    </location>
</feature>
<feature type="region of interest" description="Disordered" evidence="1">
    <location>
        <begin position="442"/>
        <end position="462"/>
    </location>
</feature>
<dbReference type="OrthoDB" id="21342at2759"/>
<dbReference type="FunCoup" id="A0A151ZBK4">
    <property type="interactions" value="127"/>
</dbReference>
<evidence type="ECO:0000313" key="3">
    <source>
        <dbReference type="Proteomes" id="UP000076078"/>
    </source>
</evidence>
<dbReference type="OMA" id="WIANNYE"/>
<evidence type="ECO:0000313" key="2">
    <source>
        <dbReference type="EMBL" id="KYQ91264.1"/>
    </source>
</evidence>